<name>A0A9I9EII1_CUCME</name>
<sequence length="193" mass="21728">MSTNSQPGAQSQNKVSLKLVIDKKAKRILYAEADKTFIDFLFTMLSLPFATLMKLISISPISTTMFWSLGNLYSSVKTLDIKYFKPNETKEKLLNPKSQLDTVFQIESSSSLAPPTNYYTCCGSYFTSTVHTQCPKCFKSMVEPATYVYGLGELKPFEGGLGYVEGGELEVDDVRMIDEKLVYLDIDEVYHMV</sequence>
<evidence type="ECO:0000313" key="1">
    <source>
        <dbReference type="EnsemblPlants" id="MELO3C034240.2.1"/>
    </source>
</evidence>
<dbReference type="AlphaFoldDB" id="A0A9I9EII1"/>
<protein>
    <recommendedName>
        <fullName evidence="2">DUF674 domain-containing protein</fullName>
    </recommendedName>
</protein>
<proteinExistence type="predicted"/>
<reference evidence="1" key="1">
    <citation type="submission" date="2023-03" db="UniProtKB">
        <authorList>
            <consortium name="EnsemblPlants"/>
        </authorList>
    </citation>
    <scope>IDENTIFICATION</scope>
</reference>
<organism evidence="1">
    <name type="scientific">Cucumis melo</name>
    <name type="common">Muskmelon</name>
    <dbReference type="NCBI Taxonomy" id="3656"/>
    <lineage>
        <taxon>Eukaryota</taxon>
        <taxon>Viridiplantae</taxon>
        <taxon>Streptophyta</taxon>
        <taxon>Embryophyta</taxon>
        <taxon>Tracheophyta</taxon>
        <taxon>Spermatophyta</taxon>
        <taxon>Magnoliopsida</taxon>
        <taxon>eudicotyledons</taxon>
        <taxon>Gunneridae</taxon>
        <taxon>Pentapetalae</taxon>
        <taxon>rosids</taxon>
        <taxon>fabids</taxon>
        <taxon>Cucurbitales</taxon>
        <taxon>Cucurbitaceae</taxon>
        <taxon>Benincaseae</taxon>
        <taxon>Cucumis</taxon>
    </lineage>
</organism>
<dbReference type="Pfam" id="PF05056">
    <property type="entry name" value="DUF674"/>
    <property type="match status" value="1"/>
</dbReference>
<dbReference type="Gramene" id="MELO3C034240.2.1">
    <property type="protein sequence ID" value="MELO3C034240.2.1"/>
    <property type="gene ID" value="MELO3C034240.2"/>
</dbReference>
<dbReference type="InterPro" id="IPR007750">
    <property type="entry name" value="DUF674"/>
</dbReference>
<accession>A0A9I9EII1</accession>
<dbReference type="PANTHER" id="PTHR33103:SF19">
    <property type="entry name" value="OS09G0544700 PROTEIN"/>
    <property type="match status" value="1"/>
</dbReference>
<dbReference type="EnsemblPlants" id="MELO3C034240.2.1">
    <property type="protein sequence ID" value="MELO3C034240.2.1"/>
    <property type="gene ID" value="MELO3C034240.2"/>
</dbReference>
<evidence type="ECO:0008006" key="2">
    <source>
        <dbReference type="Google" id="ProtNLM"/>
    </source>
</evidence>
<dbReference type="PANTHER" id="PTHR33103">
    <property type="entry name" value="OS01G0153900 PROTEIN"/>
    <property type="match status" value="1"/>
</dbReference>